<sequence length="543" mass="57152">MKQLLLALCLFIGMSAQAQPNATWKWAQPVSDFNGVMDIATDAAGYYYVTGRVAGTLQLGKTQLTSPGSLSVYVAKCRPSGEVVWATQLPCSANALGTSVQVDAQGNSYVAGYFQGTLSYGNNQQVTAQTPDGGNTAFLLKCSSAGQVQWVQQISASGTELYGTCEAWAVAVDLAGNAYLTGQASGSQVHIGALAFANRERQTYLASYTPQGTVRWAQMWQSVASYGGNRGWGVSVDNFGNCYLSGNQFGGMQLAGQSIPANSSYSLFLAKFDARQGQLQWLQAPAANGNGNSLATDNQGNVYLAGSFSGTSTFGSKILTSHGDADAVVVRYNRDGRVGWATAVGGTNGDYDGDLAVDKATGKVFMSGVANFTSQSTNQSFVVQLQPNGKAFEPTLVSGPGTSSSTALAIDRNNTIFTAGVFTGSCRFGTDALNSTFTSGYLASFGASNARNRITESNATLAATSVYPNPAREQFTLRLEGYDAQPARAVLLNQLGRRVAEQTLQLAGAVTETTFNTANLPTGVYILRVEHGQQVTTRAVTVQ</sequence>
<dbReference type="PANTHER" id="PTHR35580:SF1">
    <property type="entry name" value="PHYTASE-LIKE DOMAIN-CONTAINING PROTEIN"/>
    <property type="match status" value="1"/>
</dbReference>
<comment type="caution">
    <text evidence="3">The sequence shown here is derived from an EMBL/GenBank/DDBJ whole genome shotgun (WGS) entry which is preliminary data.</text>
</comment>
<dbReference type="InterPro" id="IPR026444">
    <property type="entry name" value="Secre_tail"/>
</dbReference>
<protein>
    <recommendedName>
        <fullName evidence="2">Secretion system C-terminal sorting domain-containing protein</fullName>
    </recommendedName>
</protein>
<evidence type="ECO:0000259" key="2">
    <source>
        <dbReference type="Pfam" id="PF18962"/>
    </source>
</evidence>
<reference evidence="3 4" key="1">
    <citation type="submission" date="2015-11" db="EMBL/GenBank/DDBJ databases">
        <title>Solirubrum puertoriconensis gen. nov. an environmental bacteria isolated in Puerto Rico.</title>
        <authorList>
            <person name="Cuebas-Irizarry M.F."/>
            <person name="Montalvo-Rodriguez R."/>
        </authorList>
    </citation>
    <scope>NUCLEOTIDE SEQUENCE [LARGE SCALE GENOMIC DNA]</scope>
    <source>
        <strain evidence="3 4">MC1A</strain>
    </source>
</reference>
<evidence type="ECO:0000313" key="3">
    <source>
        <dbReference type="EMBL" id="KUG06734.1"/>
    </source>
</evidence>
<organism evidence="3 4">
    <name type="scientific">Solirubrum puertoriconensis</name>
    <dbReference type="NCBI Taxonomy" id="1751427"/>
    <lineage>
        <taxon>Bacteria</taxon>
        <taxon>Pseudomonadati</taxon>
        <taxon>Bacteroidota</taxon>
        <taxon>Cytophagia</taxon>
        <taxon>Cytophagales</taxon>
    </lineage>
</organism>
<proteinExistence type="predicted"/>
<dbReference type="Proteomes" id="UP000054223">
    <property type="component" value="Unassembled WGS sequence"/>
</dbReference>
<keyword evidence="1" id="KW-0732">Signal</keyword>
<dbReference type="InterPro" id="IPR052918">
    <property type="entry name" value="Motility_Chemotaxis_Reg"/>
</dbReference>
<keyword evidence="4" id="KW-1185">Reference proteome</keyword>
<feature type="domain" description="Secretion system C-terminal sorting" evidence="2">
    <location>
        <begin position="466"/>
        <end position="539"/>
    </location>
</feature>
<dbReference type="PANTHER" id="PTHR35580">
    <property type="entry name" value="CELL SURFACE GLYCOPROTEIN (S-LAYER PROTEIN)-LIKE PROTEIN"/>
    <property type="match status" value="1"/>
</dbReference>
<feature type="chain" id="PRO_5040985745" description="Secretion system C-terminal sorting domain-containing protein" evidence="1">
    <location>
        <begin position="19"/>
        <end position="543"/>
    </location>
</feature>
<gene>
    <name evidence="3" type="ORF">ASU33_05205</name>
</gene>
<evidence type="ECO:0000256" key="1">
    <source>
        <dbReference type="SAM" id="SignalP"/>
    </source>
</evidence>
<dbReference type="NCBIfam" id="TIGR04183">
    <property type="entry name" value="Por_Secre_tail"/>
    <property type="match status" value="1"/>
</dbReference>
<name>A0A9X0HIY9_SOLP1</name>
<feature type="signal peptide" evidence="1">
    <location>
        <begin position="1"/>
        <end position="18"/>
    </location>
</feature>
<dbReference type="OrthoDB" id="610424at2"/>
<accession>A0A9X0HIY9</accession>
<dbReference type="RefSeq" id="WP_059072426.1">
    <property type="nucleotide sequence ID" value="NZ_LNAL01000008.1"/>
</dbReference>
<dbReference type="EMBL" id="LNAL01000008">
    <property type="protein sequence ID" value="KUG06734.1"/>
    <property type="molecule type" value="Genomic_DNA"/>
</dbReference>
<dbReference type="Gene3D" id="2.80.10.50">
    <property type="match status" value="1"/>
</dbReference>
<evidence type="ECO:0000313" key="4">
    <source>
        <dbReference type="Proteomes" id="UP000054223"/>
    </source>
</evidence>
<dbReference type="SUPFAM" id="SSF101898">
    <property type="entry name" value="NHL repeat"/>
    <property type="match status" value="1"/>
</dbReference>
<dbReference type="AlphaFoldDB" id="A0A9X0HIY9"/>
<dbReference type="Pfam" id="PF18962">
    <property type="entry name" value="Por_Secre_tail"/>
    <property type="match status" value="1"/>
</dbReference>